<sequence>MSYYIACDYDEPDRQSYIGIVIIDTLTNQIAHRFFTGDFNQDFEEYQSWLEDTSPYYFEGESLINYIGDMYEPQANEDFDFYH</sequence>
<dbReference type="Proteomes" id="UP001258181">
    <property type="component" value="Unassembled WGS sequence"/>
</dbReference>
<dbReference type="RefSeq" id="WP_310255814.1">
    <property type="nucleotide sequence ID" value="NZ_JAVDWA010000001.1"/>
</dbReference>
<accession>A0ABU1TVR6</accession>
<evidence type="ECO:0000313" key="2">
    <source>
        <dbReference type="Proteomes" id="UP001258181"/>
    </source>
</evidence>
<evidence type="ECO:0000313" key="1">
    <source>
        <dbReference type="EMBL" id="MDR7071308.1"/>
    </source>
</evidence>
<comment type="caution">
    <text evidence="1">The sequence shown here is derived from an EMBL/GenBank/DDBJ whole genome shotgun (WGS) entry which is preliminary data.</text>
</comment>
<gene>
    <name evidence="1" type="ORF">J2X07_000283</name>
</gene>
<keyword evidence="2" id="KW-1185">Reference proteome</keyword>
<protein>
    <submittedName>
        <fullName evidence="1">Uncharacterized protein</fullName>
    </submittedName>
</protein>
<name>A0ABU1TVR6_9BACL</name>
<proteinExistence type="predicted"/>
<reference evidence="1 2" key="1">
    <citation type="submission" date="2023-07" db="EMBL/GenBank/DDBJ databases">
        <title>Sorghum-associated microbial communities from plants grown in Nebraska, USA.</title>
        <authorList>
            <person name="Schachtman D."/>
        </authorList>
    </citation>
    <scope>NUCLEOTIDE SEQUENCE [LARGE SCALE GENOMIC DNA]</scope>
    <source>
        <strain evidence="1 2">BE211</strain>
    </source>
</reference>
<organism evidence="1 2">
    <name type="scientific">Fictibacillus barbaricus</name>
    <dbReference type="NCBI Taxonomy" id="182136"/>
    <lineage>
        <taxon>Bacteria</taxon>
        <taxon>Bacillati</taxon>
        <taxon>Bacillota</taxon>
        <taxon>Bacilli</taxon>
        <taxon>Bacillales</taxon>
        <taxon>Fictibacillaceae</taxon>
        <taxon>Fictibacillus</taxon>
    </lineage>
</organism>
<dbReference type="EMBL" id="JAVDWA010000001">
    <property type="protein sequence ID" value="MDR7071308.1"/>
    <property type="molecule type" value="Genomic_DNA"/>
</dbReference>